<dbReference type="InterPro" id="IPR058245">
    <property type="entry name" value="NreC/VraR/RcsB-like_REC"/>
</dbReference>
<dbReference type="PROSITE" id="PS50110">
    <property type="entry name" value="RESPONSE_REGULATORY"/>
    <property type="match status" value="1"/>
</dbReference>
<dbReference type="GO" id="GO:0006355">
    <property type="term" value="P:regulation of DNA-templated transcription"/>
    <property type="evidence" value="ECO:0007669"/>
    <property type="project" value="InterPro"/>
</dbReference>
<feature type="domain" description="HTH luxR-type" evidence="4">
    <location>
        <begin position="144"/>
        <end position="209"/>
    </location>
</feature>
<accession>A0A2H5Y9L5</accession>
<dbReference type="Gene3D" id="3.40.50.2300">
    <property type="match status" value="1"/>
</dbReference>
<dbReference type="PROSITE" id="PS00622">
    <property type="entry name" value="HTH_LUXR_1"/>
    <property type="match status" value="1"/>
</dbReference>
<dbReference type="InterPro" id="IPR011006">
    <property type="entry name" value="CheY-like_superfamily"/>
</dbReference>
<gene>
    <name evidence="6" type="primary">nreC_4</name>
    <name evidence="6" type="ORF">HRbin22_02376</name>
</gene>
<feature type="modified residue" description="4-aspartylphosphate" evidence="3">
    <location>
        <position position="55"/>
    </location>
</feature>
<name>A0A2H5Y9L5_9CHLR</name>
<dbReference type="GO" id="GO:0000160">
    <property type="term" value="P:phosphorelay signal transduction system"/>
    <property type="evidence" value="ECO:0007669"/>
    <property type="project" value="InterPro"/>
</dbReference>
<dbReference type="InterPro" id="IPR000792">
    <property type="entry name" value="Tscrpt_reg_LuxR_C"/>
</dbReference>
<dbReference type="SUPFAM" id="SSF46894">
    <property type="entry name" value="C-terminal effector domain of the bipartite response regulators"/>
    <property type="match status" value="1"/>
</dbReference>
<evidence type="ECO:0000259" key="5">
    <source>
        <dbReference type="PROSITE" id="PS50110"/>
    </source>
</evidence>
<dbReference type="Proteomes" id="UP000236642">
    <property type="component" value="Unassembled WGS sequence"/>
</dbReference>
<dbReference type="SMART" id="SM00448">
    <property type="entry name" value="REC"/>
    <property type="match status" value="1"/>
</dbReference>
<dbReference type="SMART" id="SM00421">
    <property type="entry name" value="HTH_LUXR"/>
    <property type="match status" value="1"/>
</dbReference>
<dbReference type="CDD" id="cd06170">
    <property type="entry name" value="LuxR_C_like"/>
    <property type="match status" value="1"/>
</dbReference>
<evidence type="ECO:0000256" key="1">
    <source>
        <dbReference type="ARBA" id="ARBA00022553"/>
    </source>
</evidence>
<dbReference type="Pfam" id="PF00072">
    <property type="entry name" value="Response_reg"/>
    <property type="match status" value="1"/>
</dbReference>
<dbReference type="PANTHER" id="PTHR43214:SF43">
    <property type="entry name" value="TWO-COMPONENT RESPONSE REGULATOR"/>
    <property type="match status" value="1"/>
</dbReference>
<keyword evidence="1 3" id="KW-0597">Phosphoprotein</keyword>
<dbReference type="InterPro" id="IPR039420">
    <property type="entry name" value="WalR-like"/>
</dbReference>
<dbReference type="PRINTS" id="PR00038">
    <property type="entry name" value="HTHLUXR"/>
</dbReference>
<dbReference type="Pfam" id="PF00196">
    <property type="entry name" value="GerE"/>
    <property type="match status" value="1"/>
</dbReference>
<evidence type="ECO:0000256" key="2">
    <source>
        <dbReference type="ARBA" id="ARBA00023125"/>
    </source>
</evidence>
<sequence length="211" mass="23661">MPIRILIADDHGLLRAGLRALLKDEPDLEVVGEALDSEDTIQKAMALRPDVVLLDISMPGRGGIEVTRILKKTLPEIRILILTVHEDEGLLREAIRRGASGYIIKRAVEEELVHAIRAVWRGDLYIHPAMTRALLKELNPPPIEPLQVEPLTPRELEVLRLIALGYTNRQIAEELGISIRTVETHRANLMGKLGLSSRVELVRYAREHGLI</sequence>
<evidence type="ECO:0000259" key="4">
    <source>
        <dbReference type="PROSITE" id="PS50043"/>
    </source>
</evidence>
<dbReference type="PROSITE" id="PS50043">
    <property type="entry name" value="HTH_LUXR_2"/>
    <property type="match status" value="1"/>
</dbReference>
<organism evidence="6 7">
    <name type="scientific">Candidatus Thermoflexus japonica</name>
    <dbReference type="NCBI Taxonomy" id="2035417"/>
    <lineage>
        <taxon>Bacteria</taxon>
        <taxon>Bacillati</taxon>
        <taxon>Chloroflexota</taxon>
        <taxon>Thermoflexia</taxon>
        <taxon>Thermoflexales</taxon>
        <taxon>Thermoflexaceae</taxon>
        <taxon>Thermoflexus</taxon>
    </lineage>
</organism>
<keyword evidence="2" id="KW-0238">DNA-binding</keyword>
<dbReference type="SUPFAM" id="SSF52172">
    <property type="entry name" value="CheY-like"/>
    <property type="match status" value="1"/>
</dbReference>
<evidence type="ECO:0000256" key="3">
    <source>
        <dbReference type="PROSITE-ProRule" id="PRU00169"/>
    </source>
</evidence>
<proteinExistence type="predicted"/>
<dbReference type="CDD" id="cd17535">
    <property type="entry name" value="REC_NarL-like"/>
    <property type="match status" value="1"/>
</dbReference>
<dbReference type="InterPro" id="IPR001789">
    <property type="entry name" value="Sig_transdc_resp-reg_receiver"/>
</dbReference>
<comment type="caution">
    <text evidence="6">The sequence shown here is derived from an EMBL/GenBank/DDBJ whole genome shotgun (WGS) entry which is preliminary data.</text>
</comment>
<dbReference type="EMBL" id="BEHY01000107">
    <property type="protein sequence ID" value="GBD10111.1"/>
    <property type="molecule type" value="Genomic_DNA"/>
</dbReference>
<protein>
    <submittedName>
        <fullName evidence="6">Oxygen regulatory protein NreC</fullName>
    </submittedName>
</protein>
<feature type="domain" description="Response regulatory" evidence="5">
    <location>
        <begin position="4"/>
        <end position="120"/>
    </location>
</feature>
<dbReference type="PANTHER" id="PTHR43214">
    <property type="entry name" value="TWO-COMPONENT RESPONSE REGULATOR"/>
    <property type="match status" value="1"/>
</dbReference>
<dbReference type="GO" id="GO:0003677">
    <property type="term" value="F:DNA binding"/>
    <property type="evidence" value="ECO:0007669"/>
    <property type="project" value="UniProtKB-KW"/>
</dbReference>
<evidence type="ECO:0000313" key="7">
    <source>
        <dbReference type="Proteomes" id="UP000236642"/>
    </source>
</evidence>
<dbReference type="InterPro" id="IPR016032">
    <property type="entry name" value="Sig_transdc_resp-reg_C-effctor"/>
</dbReference>
<reference evidence="7" key="1">
    <citation type="submission" date="2017-09" db="EMBL/GenBank/DDBJ databases">
        <title>Metaegenomics of thermophilic ammonia-oxidizing enrichment culture.</title>
        <authorList>
            <person name="Kato S."/>
            <person name="Suzuki K."/>
        </authorList>
    </citation>
    <scope>NUCLEOTIDE SEQUENCE [LARGE SCALE GENOMIC DNA]</scope>
</reference>
<evidence type="ECO:0000313" key="6">
    <source>
        <dbReference type="EMBL" id="GBD10111.1"/>
    </source>
</evidence>
<dbReference type="AlphaFoldDB" id="A0A2H5Y9L5"/>